<dbReference type="InterPro" id="IPR003959">
    <property type="entry name" value="ATPase_AAA_core"/>
</dbReference>
<dbReference type="Gene3D" id="3.40.50.300">
    <property type="entry name" value="P-loop containing nucleotide triphosphate hydrolases"/>
    <property type="match status" value="1"/>
</dbReference>
<dbReference type="Gene3D" id="1.10.1780.10">
    <property type="entry name" value="Clp, N-terminal domain"/>
    <property type="match status" value="1"/>
</dbReference>
<dbReference type="InterPro" id="IPR050130">
    <property type="entry name" value="ClpA_ClpB"/>
</dbReference>
<accession>A0A381ZSP0</accession>
<dbReference type="AlphaFoldDB" id="A0A381ZSP0"/>
<dbReference type="SUPFAM" id="SSF81923">
    <property type="entry name" value="Double Clp-N motif"/>
    <property type="match status" value="1"/>
</dbReference>
<dbReference type="GO" id="GO:0034605">
    <property type="term" value="P:cellular response to heat"/>
    <property type="evidence" value="ECO:0007669"/>
    <property type="project" value="TreeGrafter"/>
</dbReference>
<evidence type="ECO:0008006" key="8">
    <source>
        <dbReference type="Google" id="ProtNLM"/>
    </source>
</evidence>
<dbReference type="FunFam" id="3.40.50.300:FF:000010">
    <property type="entry name" value="Chaperone clpB 1, putative"/>
    <property type="match status" value="1"/>
</dbReference>
<evidence type="ECO:0000256" key="2">
    <source>
        <dbReference type="ARBA" id="ARBA00022741"/>
    </source>
</evidence>
<dbReference type="InterPro" id="IPR036628">
    <property type="entry name" value="Clp_N_dom_sf"/>
</dbReference>
<evidence type="ECO:0000256" key="3">
    <source>
        <dbReference type="ARBA" id="ARBA00022840"/>
    </source>
</evidence>
<dbReference type="InterPro" id="IPR041546">
    <property type="entry name" value="ClpA/ClpB_AAA_lid"/>
</dbReference>
<reference evidence="7" key="1">
    <citation type="submission" date="2018-05" db="EMBL/GenBank/DDBJ databases">
        <authorList>
            <person name="Lanie J.A."/>
            <person name="Ng W.-L."/>
            <person name="Kazmierczak K.M."/>
            <person name="Andrzejewski T.M."/>
            <person name="Davidsen T.M."/>
            <person name="Wayne K.J."/>
            <person name="Tettelin H."/>
            <person name="Glass J.I."/>
            <person name="Rusch D."/>
            <person name="Podicherti R."/>
            <person name="Tsui H.-C.T."/>
            <person name="Winkler M.E."/>
        </authorList>
    </citation>
    <scope>NUCLEOTIDE SEQUENCE</scope>
</reference>
<protein>
    <recommendedName>
        <fullName evidence="8">Clp R domain-containing protein</fullName>
    </recommendedName>
</protein>
<dbReference type="Pfam" id="PF00004">
    <property type="entry name" value="AAA"/>
    <property type="match status" value="1"/>
</dbReference>
<dbReference type="SUPFAM" id="SSF52540">
    <property type="entry name" value="P-loop containing nucleoside triphosphate hydrolases"/>
    <property type="match status" value="1"/>
</dbReference>
<dbReference type="InterPro" id="IPR003593">
    <property type="entry name" value="AAA+_ATPase"/>
</dbReference>
<gene>
    <name evidence="7" type="ORF">METZ01_LOCUS144637</name>
</gene>
<feature type="domain" description="UVR" evidence="5">
    <location>
        <begin position="418"/>
        <end position="453"/>
    </location>
</feature>
<dbReference type="Gene3D" id="1.10.8.60">
    <property type="match status" value="1"/>
</dbReference>
<proteinExistence type="predicted"/>
<evidence type="ECO:0000256" key="4">
    <source>
        <dbReference type="ARBA" id="ARBA00023186"/>
    </source>
</evidence>
<dbReference type="InterPro" id="IPR001943">
    <property type="entry name" value="UVR_dom"/>
</dbReference>
<dbReference type="GO" id="GO:0016887">
    <property type="term" value="F:ATP hydrolysis activity"/>
    <property type="evidence" value="ECO:0007669"/>
    <property type="project" value="InterPro"/>
</dbReference>
<feature type="domain" description="Clp R" evidence="6">
    <location>
        <begin position="2"/>
        <end position="149"/>
    </location>
</feature>
<dbReference type="Pfam" id="PF17871">
    <property type="entry name" value="AAA_lid_9"/>
    <property type="match status" value="1"/>
</dbReference>
<dbReference type="GO" id="GO:0005737">
    <property type="term" value="C:cytoplasm"/>
    <property type="evidence" value="ECO:0007669"/>
    <property type="project" value="TreeGrafter"/>
</dbReference>
<keyword evidence="3" id="KW-0067">ATP-binding</keyword>
<dbReference type="PROSITE" id="PS51903">
    <property type="entry name" value="CLP_R"/>
    <property type="match status" value="1"/>
</dbReference>
<sequence>MKENFSKRVQNIMKYGKEEAVRLGHSYVGSEHLLLGLLREKSGLSAKIFDIYDCDIGSIRSMVEDMIKTSGGTMTLGHLPLTRRAERILKNAFNEAASLGATVSDDEHLLLAVLKEDDGIAYEVLSSHNLDYNSVLDLINDDEEEIDKNYNKKDLSIKTKTPALDHFSRDITHMARQQKLDPVIGRKDEIERVAQILSRRKKNNPVLIGEPGVGKTAIIEGLAQKIIDKDVPRMLNNKRILCLDLAGLVAGTKYRGQFEERMKTIMVELEKMDNLILFIDELHTLVGAGGSSGSLDASNMFKPALARGDIHCIGATTLDEYRKHVEKDGALERRFQVINVTPPTVDESVKILQGLQPRYEKHHNVKYDDDAIESCVFLSDRYISDKFLPDKAIDIMDEAGSRAHMLNIKVPKEITNLELQIEKVHNNKDAAILSQKFEDAASLRDDEQKLTNKLSKIQKTWKVSEQSNPIQINGDDIAEVV</sequence>
<dbReference type="EMBL" id="UINC01022352">
    <property type="protein sequence ID" value="SVA91783.1"/>
    <property type="molecule type" value="Genomic_DNA"/>
</dbReference>
<evidence type="ECO:0000313" key="7">
    <source>
        <dbReference type="EMBL" id="SVA91783.1"/>
    </source>
</evidence>
<dbReference type="InterPro" id="IPR004176">
    <property type="entry name" value="Clp_R_N"/>
</dbReference>
<evidence type="ECO:0000259" key="6">
    <source>
        <dbReference type="PROSITE" id="PS51903"/>
    </source>
</evidence>
<dbReference type="Gene3D" id="4.10.860.10">
    <property type="entry name" value="UVR domain"/>
    <property type="match status" value="1"/>
</dbReference>
<dbReference type="PANTHER" id="PTHR11638">
    <property type="entry name" value="ATP-DEPENDENT CLP PROTEASE"/>
    <property type="match status" value="1"/>
</dbReference>
<keyword evidence="2" id="KW-0547">Nucleotide-binding</keyword>
<keyword evidence="1" id="KW-0677">Repeat</keyword>
<dbReference type="GO" id="GO:0005524">
    <property type="term" value="F:ATP binding"/>
    <property type="evidence" value="ECO:0007669"/>
    <property type="project" value="UniProtKB-KW"/>
</dbReference>
<dbReference type="PROSITE" id="PS00870">
    <property type="entry name" value="CLPAB_1"/>
    <property type="match status" value="1"/>
</dbReference>
<name>A0A381ZSP0_9ZZZZ</name>
<dbReference type="SMART" id="SM00382">
    <property type="entry name" value="AAA"/>
    <property type="match status" value="1"/>
</dbReference>
<organism evidence="7">
    <name type="scientific">marine metagenome</name>
    <dbReference type="NCBI Taxonomy" id="408172"/>
    <lineage>
        <taxon>unclassified sequences</taxon>
        <taxon>metagenomes</taxon>
        <taxon>ecological metagenomes</taxon>
    </lineage>
</organism>
<dbReference type="PROSITE" id="PS50151">
    <property type="entry name" value="UVR"/>
    <property type="match status" value="1"/>
</dbReference>
<dbReference type="InterPro" id="IPR018368">
    <property type="entry name" value="ClpA/B_CS1"/>
</dbReference>
<keyword evidence="4" id="KW-0143">Chaperone</keyword>
<feature type="non-terminal residue" evidence="7">
    <location>
        <position position="481"/>
    </location>
</feature>
<dbReference type="PANTHER" id="PTHR11638:SF18">
    <property type="entry name" value="HEAT SHOCK PROTEIN 104"/>
    <property type="match status" value="1"/>
</dbReference>
<dbReference type="CDD" id="cd00009">
    <property type="entry name" value="AAA"/>
    <property type="match status" value="1"/>
</dbReference>
<dbReference type="InterPro" id="IPR027417">
    <property type="entry name" value="P-loop_NTPase"/>
</dbReference>
<evidence type="ECO:0000259" key="5">
    <source>
        <dbReference type="PROSITE" id="PS50151"/>
    </source>
</evidence>
<dbReference type="Pfam" id="PF02861">
    <property type="entry name" value="Clp_N"/>
    <property type="match status" value="1"/>
</dbReference>
<evidence type="ECO:0000256" key="1">
    <source>
        <dbReference type="ARBA" id="ARBA00022737"/>
    </source>
</evidence>